<proteinExistence type="predicted"/>
<comment type="caution">
    <text evidence="2">The sequence shown here is derived from an EMBL/GenBank/DDBJ whole genome shotgun (WGS) entry which is preliminary data.</text>
</comment>
<evidence type="ECO:0000313" key="3">
    <source>
        <dbReference type="Proteomes" id="UP000078335"/>
    </source>
</evidence>
<keyword evidence="3" id="KW-1185">Reference proteome</keyword>
<evidence type="ECO:0000256" key="1">
    <source>
        <dbReference type="SAM" id="MobiDB-lite"/>
    </source>
</evidence>
<sequence>MRRRTGSRPRSGRRRRRRPSRRRRARPWHARTRASSGTCSTSRNRTTPASPTAPPTSRSRRSRTR</sequence>
<gene>
    <name evidence="2" type="ORF">NS263_07555</name>
</gene>
<evidence type="ECO:0000313" key="2">
    <source>
        <dbReference type="EMBL" id="KTR40460.1"/>
    </source>
</evidence>
<feature type="compositionally biased region" description="Basic residues" evidence="1">
    <location>
        <begin position="1"/>
        <end position="32"/>
    </location>
</feature>
<organism evidence="2 3">
    <name type="scientific">Curtobacterium oceanosedimentum</name>
    <dbReference type="NCBI Taxonomy" id="465820"/>
    <lineage>
        <taxon>Bacteria</taxon>
        <taxon>Bacillati</taxon>
        <taxon>Actinomycetota</taxon>
        <taxon>Actinomycetes</taxon>
        <taxon>Micrococcales</taxon>
        <taxon>Microbacteriaceae</taxon>
        <taxon>Curtobacterium</taxon>
    </lineage>
</organism>
<dbReference type="Proteomes" id="UP000078335">
    <property type="component" value="Unassembled WGS sequence"/>
</dbReference>
<reference evidence="2 3" key="1">
    <citation type="journal article" date="2016" name="Front. Microbiol.">
        <title>Genomic Resource of Rice Seed Associated Bacteria.</title>
        <authorList>
            <person name="Midha S."/>
            <person name="Bansal K."/>
            <person name="Sharma S."/>
            <person name="Kumar N."/>
            <person name="Patil P.P."/>
            <person name="Chaudhry V."/>
            <person name="Patil P.B."/>
        </authorList>
    </citation>
    <scope>NUCLEOTIDE SEQUENCE [LARGE SCALE GENOMIC DNA]</scope>
    <source>
        <strain evidence="2 3">NS263</strain>
    </source>
</reference>
<feature type="compositionally biased region" description="Polar residues" evidence="1">
    <location>
        <begin position="35"/>
        <end position="44"/>
    </location>
</feature>
<dbReference type="EMBL" id="LDRB01000031">
    <property type="protein sequence ID" value="KTR40460.1"/>
    <property type="molecule type" value="Genomic_DNA"/>
</dbReference>
<protein>
    <submittedName>
        <fullName evidence="2">Uncharacterized protein</fullName>
    </submittedName>
</protein>
<name>A0ABR5S7X6_9MICO</name>
<accession>A0ABR5S7X6</accession>
<feature type="region of interest" description="Disordered" evidence="1">
    <location>
        <begin position="1"/>
        <end position="65"/>
    </location>
</feature>